<dbReference type="PANTHER" id="PTHR33420">
    <property type="entry name" value="FIMBRIAL SUBUNIT ELFA-RELATED"/>
    <property type="match status" value="1"/>
</dbReference>
<dbReference type="RefSeq" id="WP_198689876.1">
    <property type="nucleotide sequence ID" value="NZ_CAWPUD010000035.1"/>
</dbReference>
<evidence type="ECO:0000256" key="1">
    <source>
        <dbReference type="SAM" id="SignalP"/>
    </source>
</evidence>
<dbReference type="InterPro" id="IPR000259">
    <property type="entry name" value="Adhesion_dom_fimbrial"/>
</dbReference>
<evidence type="ECO:0000259" key="2">
    <source>
        <dbReference type="Pfam" id="PF00419"/>
    </source>
</evidence>
<proteinExistence type="predicted"/>
<name>A0ABS0U658_9GAMM</name>
<dbReference type="Gene3D" id="2.60.40.1090">
    <property type="entry name" value="Fimbrial-type adhesion domain"/>
    <property type="match status" value="1"/>
</dbReference>
<feature type="signal peptide" evidence="1">
    <location>
        <begin position="1"/>
        <end position="29"/>
    </location>
</feature>
<keyword evidence="1" id="KW-0732">Signal</keyword>
<dbReference type="Pfam" id="PF00419">
    <property type="entry name" value="Fimbrial"/>
    <property type="match status" value="1"/>
</dbReference>
<feature type="chain" id="PRO_5047367397" evidence="1">
    <location>
        <begin position="30"/>
        <end position="187"/>
    </location>
</feature>
<keyword evidence="4" id="KW-1185">Reference proteome</keyword>
<organism evidence="3 4">
    <name type="scientific">Xenorhabdus lircayensis</name>
    <dbReference type="NCBI Taxonomy" id="2763499"/>
    <lineage>
        <taxon>Bacteria</taxon>
        <taxon>Pseudomonadati</taxon>
        <taxon>Pseudomonadota</taxon>
        <taxon>Gammaproteobacteria</taxon>
        <taxon>Enterobacterales</taxon>
        <taxon>Morganellaceae</taxon>
        <taxon>Xenorhabdus</taxon>
    </lineage>
</organism>
<accession>A0ABS0U658</accession>
<dbReference type="Proteomes" id="UP000696184">
    <property type="component" value="Unassembled WGS sequence"/>
</dbReference>
<sequence length="187" mass="20896">MSPLSIKLSRYALSALFLFSIGSQQSAYAKDNLRQNVRITLTVLAPTCSIKTEDQKMEVYLGNILNSDLYLKHRTEGQQFYLNLEDCDPRITKRLKIKFSGQTSQELPGLLAFSSGSRAYGAAIGMEKVDGTPMPFNKTAEFPLLANSRNNVIPFRAYVQAEPRALQRKRIGAGEFSAIATFEVNYD</sequence>
<protein>
    <submittedName>
        <fullName evidence="3">Type 1 fimbrial protein</fullName>
    </submittedName>
</protein>
<feature type="domain" description="Fimbrial-type adhesion" evidence="2">
    <location>
        <begin position="39"/>
        <end position="187"/>
    </location>
</feature>
<dbReference type="EMBL" id="JACOII010000037">
    <property type="protein sequence ID" value="MBI6549097.1"/>
    <property type="molecule type" value="Genomic_DNA"/>
</dbReference>
<dbReference type="InterPro" id="IPR050263">
    <property type="entry name" value="Bact_Fimbrial_Adh_Pro"/>
</dbReference>
<dbReference type="SUPFAM" id="SSF49401">
    <property type="entry name" value="Bacterial adhesins"/>
    <property type="match status" value="1"/>
</dbReference>
<comment type="caution">
    <text evidence="3">The sequence shown here is derived from an EMBL/GenBank/DDBJ whole genome shotgun (WGS) entry which is preliminary data.</text>
</comment>
<gene>
    <name evidence="3" type="ORF">H8A87_10275</name>
</gene>
<dbReference type="InterPro" id="IPR036937">
    <property type="entry name" value="Adhesion_dom_fimbrial_sf"/>
</dbReference>
<dbReference type="PANTHER" id="PTHR33420:SF26">
    <property type="entry name" value="FIMBRIAL SUBUNIT"/>
    <property type="match status" value="1"/>
</dbReference>
<evidence type="ECO:0000313" key="4">
    <source>
        <dbReference type="Proteomes" id="UP000696184"/>
    </source>
</evidence>
<evidence type="ECO:0000313" key="3">
    <source>
        <dbReference type="EMBL" id="MBI6549097.1"/>
    </source>
</evidence>
<reference evidence="3 4" key="1">
    <citation type="submission" date="2020-08" db="EMBL/GenBank/DDBJ databases">
        <title>Description of Xenorhabdus lircayensis sp. nov., the symbiotic bacterium associated with the entomopathogenic nematode Steirnernema unicornum.</title>
        <authorList>
            <person name="Castaneda-Alvarez C."/>
            <person name="Prodan S."/>
            <person name="Zamorano A."/>
            <person name="San-Blas E."/>
            <person name="Aballay E."/>
        </authorList>
    </citation>
    <scope>NUCLEOTIDE SEQUENCE [LARGE SCALE GENOMIC DNA]</scope>
    <source>
        <strain evidence="3 4">VLS</strain>
    </source>
</reference>
<dbReference type="InterPro" id="IPR008966">
    <property type="entry name" value="Adhesion_dom_sf"/>
</dbReference>